<keyword evidence="3" id="KW-1185">Reference proteome</keyword>
<protein>
    <recommendedName>
        <fullName evidence="1">Methyltransferase FkbM domain-containing protein</fullName>
    </recommendedName>
</protein>
<evidence type="ECO:0000259" key="1">
    <source>
        <dbReference type="Pfam" id="PF05050"/>
    </source>
</evidence>
<dbReference type="PANTHER" id="PTHR36973:SF4">
    <property type="entry name" value="NODULATION PROTEIN"/>
    <property type="match status" value="1"/>
</dbReference>
<dbReference type="InterPro" id="IPR053188">
    <property type="entry name" value="FkbM_Methyltransferase"/>
</dbReference>
<proteinExistence type="predicted"/>
<dbReference type="PANTHER" id="PTHR36973">
    <property type="entry name" value="SLL1456 PROTEIN-RELATED"/>
    <property type="match status" value="1"/>
</dbReference>
<accession>A0A975Y6K3</accession>
<dbReference type="AlphaFoldDB" id="A0A975Y6K3"/>
<evidence type="ECO:0000313" key="2">
    <source>
        <dbReference type="EMBL" id="QXE25380.1"/>
    </source>
</evidence>
<evidence type="ECO:0000313" key="3">
    <source>
        <dbReference type="Proteomes" id="UP000683511"/>
    </source>
</evidence>
<dbReference type="InterPro" id="IPR029063">
    <property type="entry name" value="SAM-dependent_MTases_sf"/>
</dbReference>
<feature type="domain" description="Methyltransferase FkbM" evidence="1">
    <location>
        <begin position="28"/>
        <end position="191"/>
    </location>
</feature>
<organism evidence="2 3">
    <name type="scientific">Richelia sinica FACHB-800</name>
    <dbReference type="NCBI Taxonomy" id="1357546"/>
    <lineage>
        <taxon>Bacteria</taxon>
        <taxon>Bacillati</taxon>
        <taxon>Cyanobacteriota</taxon>
        <taxon>Cyanophyceae</taxon>
        <taxon>Nostocales</taxon>
        <taxon>Nostocaceae</taxon>
        <taxon>Richelia</taxon>
    </lineage>
</organism>
<dbReference type="InterPro" id="IPR006342">
    <property type="entry name" value="FkbM_mtfrase"/>
</dbReference>
<reference evidence="2" key="1">
    <citation type="submission" date="2017-04" db="EMBL/GenBank/DDBJ databases">
        <title>Genome deletions in a multicellular cyanobacterial endosymbiont for morphological adaptation in marine diatoms.</title>
        <authorList>
            <person name="Wang Y."/>
            <person name="Gao H."/>
            <person name="Li R."/>
            <person name="Xu X."/>
        </authorList>
    </citation>
    <scope>NUCLEOTIDE SEQUENCE</scope>
    <source>
        <strain evidence="2">FACHB 800</strain>
    </source>
</reference>
<dbReference type="Gene3D" id="3.40.50.150">
    <property type="entry name" value="Vaccinia Virus protein VP39"/>
    <property type="match status" value="1"/>
</dbReference>
<dbReference type="GO" id="GO:0008171">
    <property type="term" value="F:O-methyltransferase activity"/>
    <property type="evidence" value="ECO:0007669"/>
    <property type="project" value="TreeGrafter"/>
</dbReference>
<dbReference type="EMBL" id="CP021056">
    <property type="protein sequence ID" value="QXE25380.1"/>
    <property type="molecule type" value="Genomic_DNA"/>
</dbReference>
<dbReference type="KEGG" id="rsin:B6N60_04095"/>
<dbReference type="SUPFAM" id="SSF53335">
    <property type="entry name" value="S-adenosyl-L-methionine-dependent methyltransferases"/>
    <property type="match status" value="1"/>
</dbReference>
<dbReference type="Proteomes" id="UP000683511">
    <property type="component" value="Chromosome"/>
</dbReference>
<dbReference type="RefSeq" id="WP_190603924.1">
    <property type="nucleotide sequence ID" value="NZ_CP021056.1"/>
</dbReference>
<gene>
    <name evidence="2" type="ORF">B6N60_04095</name>
</gene>
<dbReference type="Pfam" id="PF05050">
    <property type="entry name" value="Methyltransf_21"/>
    <property type="match status" value="1"/>
</dbReference>
<sequence>MMTKINLIDIGSVGGFDIPWSFNTDKIEYSLSFEPNDQPILNSKNLRYNSAIWNFDGEANFYVSGHNGTGSSLLKQNFTWVNNNFDAIKNNGNKKLNQSWFERSKITNEFKCQVKKLDTVLSEIHAAIGEDIKFHFLKSDTQSGEYYVLEGAENFLKTDCLGLELELYRYPLYENIILEQEVKDYLRSLGFFVAGWTGYKNSFESQADYLFLKKEAKNQEEQNIIDLIKEVYKPQRGGIIKHRSLLQKVTAKLKMNLK</sequence>
<name>A0A975Y6K3_9NOST</name>